<proteinExistence type="predicted"/>
<feature type="transmembrane region" description="Helical" evidence="1">
    <location>
        <begin position="6"/>
        <end position="27"/>
    </location>
</feature>
<organism evidence="2">
    <name type="scientific">marine sediment metagenome</name>
    <dbReference type="NCBI Taxonomy" id="412755"/>
    <lineage>
        <taxon>unclassified sequences</taxon>
        <taxon>metagenomes</taxon>
        <taxon>ecological metagenomes</taxon>
    </lineage>
</organism>
<dbReference type="EMBL" id="BARU01020097">
    <property type="protein sequence ID" value="GAH60227.1"/>
    <property type="molecule type" value="Genomic_DNA"/>
</dbReference>
<comment type="caution">
    <text evidence="2">The sequence shown here is derived from an EMBL/GenBank/DDBJ whole genome shotgun (WGS) entry which is preliminary data.</text>
</comment>
<accession>X1GSS1</accession>
<protein>
    <submittedName>
        <fullName evidence="2">Uncharacterized protein</fullName>
    </submittedName>
</protein>
<keyword evidence="1" id="KW-0812">Transmembrane</keyword>
<gene>
    <name evidence="2" type="ORF">S03H2_33034</name>
</gene>
<sequence length="82" mass="9190">MSILKWVILVAGLIGLIWYELWVKVVIKKTKGGSAKNPSQIISTIQYGNGIILAFLLAGAFYVFNRIDQIVNILNSIKELRN</sequence>
<reference evidence="2" key="1">
    <citation type="journal article" date="2014" name="Front. Microbiol.">
        <title>High frequency of phylogenetically diverse reductive dehalogenase-homologous genes in deep subseafloor sedimentary metagenomes.</title>
        <authorList>
            <person name="Kawai M."/>
            <person name="Futagami T."/>
            <person name="Toyoda A."/>
            <person name="Takaki Y."/>
            <person name="Nishi S."/>
            <person name="Hori S."/>
            <person name="Arai W."/>
            <person name="Tsubouchi T."/>
            <person name="Morono Y."/>
            <person name="Uchiyama I."/>
            <person name="Ito T."/>
            <person name="Fujiyama A."/>
            <person name="Inagaki F."/>
            <person name="Takami H."/>
        </authorList>
    </citation>
    <scope>NUCLEOTIDE SEQUENCE</scope>
    <source>
        <strain evidence="2">Expedition CK06-06</strain>
    </source>
</reference>
<dbReference type="AlphaFoldDB" id="X1GSS1"/>
<keyword evidence="1" id="KW-0472">Membrane</keyword>
<feature type="transmembrane region" description="Helical" evidence="1">
    <location>
        <begin position="47"/>
        <end position="64"/>
    </location>
</feature>
<name>X1GSS1_9ZZZZ</name>
<evidence type="ECO:0000256" key="1">
    <source>
        <dbReference type="SAM" id="Phobius"/>
    </source>
</evidence>
<evidence type="ECO:0000313" key="2">
    <source>
        <dbReference type="EMBL" id="GAH60227.1"/>
    </source>
</evidence>
<keyword evidence="1" id="KW-1133">Transmembrane helix</keyword>